<proteinExistence type="predicted"/>
<dbReference type="EMBL" id="GBRH01272388">
    <property type="protein sequence ID" value="JAD25507.1"/>
    <property type="molecule type" value="Transcribed_RNA"/>
</dbReference>
<evidence type="ECO:0000313" key="1">
    <source>
        <dbReference type="EMBL" id="JAD25507.1"/>
    </source>
</evidence>
<name>A0A0A8YSM5_ARUDO</name>
<protein>
    <submittedName>
        <fullName evidence="1">Uncharacterized protein</fullName>
    </submittedName>
</protein>
<sequence>MLPEQLIRVLRKRSTLSCDIVVNNFSGSFHSDPGKSKSFNMCKQIYK</sequence>
<accession>A0A0A8YSM5</accession>
<organism evidence="1">
    <name type="scientific">Arundo donax</name>
    <name type="common">Giant reed</name>
    <name type="synonym">Donax arundinaceus</name>
    <dbReference type="NCBI Taxonomy" id="35708"/>
    <lineage>
        <taxon>Eukaryota</taxon>
        <taxon>Viridiplantae</taxon>
        <taxon>Streptophyta</taxon>
        <taxon>Embryophyta</taxon>
        <taxon>Tracheophyta</taxon>
        <taxon>Spermatophyta</taxon>
        <taxon>Magnoliopsida</taxon>
        <taxon>Liliopsida</taxon>
        <taxon>Poales</taxon>
        <taxon>Poaceae</taxon>
        <taxon>PACMAD clade</taxon>
        <taxon>Arundinoideae</taxon>
        <taxon>Arundineae</taxon>
        <taxon>Arundo</taxon>
    </lineage>
</organism>
<reference evidence="1" key="2">
    <citation type="journal article" date="2015" name="Data Brief">
        <title>Shoot transcriptome of the giant reed, Arundo donax.</title>
        <authorList>
            <person name="Barrero R.A."/>
            <person name="Guerrero F.D."/>
            <person name="Moolhuijzen P."/>
            <person name="Goolsby J.A."/>
            <person name="Tidwell J."/>
            <person name="Bellgard S.E."/>
            <person name="Bellgard M.I."/>
        </authorList>
    </citation>
    <scope>NUCLEOTIDE SEQUENCE</scope>
    <source>
        <tissue evidence="1">Shoot tissue taken approximately 20 cm above the soil surface</tissue>
    </source>
</reference>
<reference evidence="1" key="1">
    <citation type="submission" date="2014-09" db="EMBL/GenBank/DDBJ databases">
        <authorList>
            <person name="Magalhaes I.L.F."/>
            <person name="Oliveira U."/>
            <person name="Santos F.R."/>
            <person name="Vidigal T.H.D.A."/>
            <person name="Brescovit A.D."/>
            <person name="Santos A.J."/>
        </authorList>
    </citation>
    <scope>NUCLEOTIDE SEQUENCE</scope>
    <source>
        <tissue evidence="1">Shoot tissue taken approximately 20 cm above the soil surface</tissue>
    </source>
</reference>
<dbReference type="AlphaFoldDB" id="A0A0A8YSM5"/>